<feature type="compositionally biased region" description="Low complexity" evidence="1">
    <location>
        <begin position="316"/>
        <end position="330"/>
    </location>
</feature>
<keyword evidence="2" id="KW-0732">Signal</keyword>
<evidence type="ECO:0008006" key="5">
    <source>
        <dbReference type="Google" id="ProtNLM"/>
    </source>
</evidence>
<feature type="signal peptide" evidence="2">
    <location>
        <begin position="1"/>
        <end position="23"/>
    </location>
</feature>
<feature type="compositionally biased region" description="Polar residues" evidence="1">
    <location>
        <begin position="286"/>
        <end position="304"/>
    </location>
</feature>
<dbReference type="CDD" id="cd12819">
    <property type="entry name" value="LbR_vir_like"/>
    <property type="match status" value="1"/>
</dbReference>
<evidence type="ECO:0000313" key="4">
    <source>
        <dbReference type="Proteomes" id="UP000594688"/>
    </source>
</evidence>
<evidence type="ECO:0000313" key="3">
    <source>
        <dbReference type="EMBL" id="QPJ60690.1"/>
    </source>
</evidence>
<evidence type="ECO:0000256" key="1">
    <source>
        <dbReference type="SAM" id="MobiDB-lite"/>
    </source>
</evidence>
<organism evidence="3 4">
    <name type="scientific">Candidatus Nitronauta litoralis</name>
    <dbReference type="NCBI Taxonomy" id="2705533"/>
    <lineage>
        <taxon>Bacteria</taxon>
        <taxon>Pseudomonadati</taxon>
        <taxon>Nitrospinota/Tectimicrobiota group</taxon>
        <taxon>Nitrospinota</taxon>
        <taxon>Nitrospinia</taxon>
        <taxon>Nitrospinales</taxon>
        <taxon>Nitrospinaceae</taxon>
        <taxon>Candidatus Nitronauta</taxon>
    </lineage>
</organism>
<feature type="region of interest" description="Disordered" evidence="1">
    <location>
        <begin position="281"/>
        <end position="341"/>
    </location>
</feature>
<evidence type="ECO:0000256" key="2">
    <source>
        <dbReference type="SAM" id="SignalP"/>
    </source>
</evidence>
<reference evidence="3 4" key="1">
    <citation type="submission" date="2020-02" db="EMBL/GenBank/DDBJ databases">
        <title>Genomic and physiological characterization of two novel Nitrospinaceae genera.</title>
        <authorList>
            <person name="Mueller A.J."/>
            <person name="Jung M.-Y."/>
            <person name="Strachan C.R."/>
            <person name="Herbold C.W."/>
            <person name="Kirkegaard R.H."/>
            <person name="Daims H."/>
        </authorList>
    </citation>
    <scope>NUCLEOTIDE SEQUENCE [LARGE SCALE GENOMIC DNA]</scope>
    <source>
        <strain evidence="3">EB</strain>
    </source>
</reference>
<protein>
    <recommendedName>
        <fullName evidence="5">Trimeric autotransporter adhesin YadA-like head domain-containing protein</fullName>
    </recommendedName>
</protein>
<gene>
    <name evidence="3" type="ORF">G3M70_01815</name>
</gene>
<dbReference type="KEGG" id="nli:G3M70_01815"/>
<name>A0A7T0FZ23_9BACT</name>
<dbReference type="AlphaFoldDB" id="A0A7T0FZ23"/>
<dbReference type="EMBL" id="CP048685">
    <property type="protein sequence ID" value="QPJ60690.1"/>
    <property type="molecule type" value="Genomic_DNA"/>
</dbReference>
<proteinExistence type="predicted"/>
<dbReference type="Gene3D" id="1.20.5.340">
    <property type="match status" value="1"/>
</dbReference>
<dbReference type="Gene3D" id="2.150.10.10">
    <property type="entry name" value="Serralysin-like metalloprotease, C-terminal"/>
    <property type="match status" value="1"/>
</dbReference>
<dbReference type="Proteomes" id="UP000594688">
    <property type="component" value="Chromosome"/>
</dbReference>
<sequence length="341" mass="34526">MKRLLPGSAALIFALAISIPVQAQTVEERLTALESQMANVELVTTQLFQLVSSLQPNLVTIINALATQQADVTALQTSVSGIQTDITNLQTADAQIQDVNTQQAIEIADTEGDVSDLETLLFGVTRNADTLTLTNMNLQVVSGSGSTDGTTNGTGNIIIGYDEDIFPFLGGGLPTSDKTGSHNLIVGKGLNYSGFGSIVTGLDNVSAGNYSAVTGGNRNRASAEFASVSGGNFNHASGISASVTGGQSNDATSANASVSGGLTNTASELYSTVSGGMDNEAAGLHSSISGGYDNETSGQNSSVSGGMGNEASGDESTVSGGASRSASGPSDWQAGSLFEDF</sequence>
<feature type="chain" id="PRO_5032330107" description="Trimeric autotransporter adhesin YadA-like head domain-containing protein" evidence="2">
    <location>
        <begin position="24"/>
        <end position="341"/>
    </location>
</feature>
<dbReference type="InterPro" id="IPR011049">
    <property type="entry name" value="Serralysin-like_metalloprot_C"/>
</dbReference>
<accession>A0A7T0FZ23</accession>